<dbReference type="EMBL" id="WTYN01000001">
    <property type="protein sequence ID" value="MXO63209.1"/>
    <property type="molecule type" value="Genomic_DNA"/>
</dbReference>
<dbReference type="AlphaFoldDB" id="A0A844YIQ6"/>
<dbReference type="OrthoDB" id="7391222at2"/>
<sequence>MSGALLQFAGSLIAILVLAWIAARLRLGNDASIQDAGHARDIANEVEHGFSPVDAAVSRSGEAALLRDARGRVLVLKKHGAHFAGRILTPGAKARIDGEKLVLDTGEKRYGTVTLDLDEGASAWVQAVSAIGTSHDA</sequence>
<comment type="caution">
    <text evidence="1">The sequence shown here is derived from an EMBL/GenBank/DDBJ whole genome shotgun (WGS) entry which is preliminary data.</text>
</comment>
<keyword evidence="2" id="KW-1185">Reference proteome</keyword>
<evidence type="ECO:0000313" key="1">
    <source>
        <dbReference type="EMBL" id="MXO63209.1"/>
    </source>
</evidence>
<dbReference type="RefSeq" id="WP_160675629.1">
    <property type="nucleotide sequence ID" value="NZ_WTYN01000001.1"/>
</dbReference>
<gene>
    <name evidence="1" type="ORF">GRI48_09320</name>
</gene>
<accession>A0A844YIQ6</accession>
<proteinExistence type="predicted"/>
<protein>
    <submittedName>
        <fullName evidence="1">Uncharacterized protein</fullName>
    </submittedName>
</protein>
<organism evidence="1 2">
    <name type="scientific">Qipengyuania oceanensis</name>
    <dbReference type="NCBI Taxonomy" id="1463597"/>
    <lineage>
        <taxon>Bacteria</taxon>
        <taxon>Pseudomonadati</taxon>
        <taxon>Pseudomonadota</taxon>
        <taxon>Alphaproteobacteria</taxon>
        <taxon>Sphingomonadales</taxon>
        <taxon>Erythrobacteraceae</taxon>
        <taxon>Qipengyuania</taxon>
    </lineage>
</organism>
<dbReference type="Proteomes" id="UP000445582">
    <property type="component" value="Unassembled WGS sequence"/>
</dbReference>
<reference evidence="1 2" key="1">
    <citation type="submission" date="2019-12" db="EMBL/GenBank/DDBJ databases">
        <title>Genomic-based taxomic classification of the family Erythrobacteraceae.</title>
        <authorList>
            <person name="Xu L."/>
        </authorList>
    </citation>
    <scope>NUCLEOTIDE SEQUENCE [LARGE SCALE GENOMIC DNA]</scope>
    <source>
        <strain evidence="1 2">MCCC 1A09965</strain>
    </source>
</reference>
<evidence type="ECO:0000313" key="2">
    <source>
        <dbReference type="Proteomes" id="UP000445582"/>
    </source>
</evidence>
<name>A0A844YIQ6_9SPHN</name>